<organism evidence="1 2">
    <name type="scientific">Flaviaesturariibacter amylovorans</name>
    <dbReference type="NCBI Taxonomy" id="1084520"/>
    <lineage>
        <taxon>Bacteria</taxon>
        <taxon>Pseudomonadati</taxon>
        <taxon>Bacteroidota</taxon>
        <taxon>Chitinophagia</taxon>
        <taxon>Chitinophagales</taxon>
        <taxon>Chitinophagaceae</taxon>
        <taxon>Flaviaestuariibacter</taxon>
    </lineage>
</organism>
<dbReference type="Proteomes" id="UP001501725">
    <property type="component" value="Unassembled WGS sequence"/>
</dbReference>
<proteinExistence type="predicted"/>
<keyword evidence="2" id="KW-1185">Reference proteome</keyword>
<dbReference type="EMBL" id="BAABGY010000013">
    <property type="protein sequence ID" value="GAA4340097.1"/>
    <property type="molecule type" value="Genomic_DNA"/>
</dbReference>
<dbReference type="RefSeq" id="WP_345257393.1">
    <property type="nucleotide sequence ID" value="NZ_BAABGY010000013.1"/>
</dbReference>
<evidence type="ECO:0008006" key="3">
    <source>
        <dbReference type="Google" id="ProtNLM"/>
    </source>
</evidence>
<gene>
    <name evidence="1" type="ORF">GCM10023184_37610</name>
</gene>
<evidence type="ECO:0000313" key="2">
    <source>
        <dbReference type="Proteomes" id="UP001501725"/>
    </source>
</evidence>
<comment type="caution">
    <text evidence="1">The sequence shown here is derived from an EMBL/GenBank/DDBJ whole genome shotgun (WGS) entry which is preliminary data.</text>
</comment>
<accession>A0ABP8HJ62</accession>
<protein>
    <recommendedName>
        <fullName evidence="3">DUF4476 domain-containing protein</fullName>
    </recommendedName>
</protein>
<evidence type="ECO:0000313" key="1">
    <source>
        <dbReference type="EMBL" id="GAA4340097.1"/>
    </source>
</evidence>
<sequence length="189" mass="21608">MNHPQVQKFLFVVIVVFLGCKSQDDSDLEGIGEEVPVMSASTRKIDRLNPIIQEIGQWPYVEDAEIGYAGDSSAQFKRYLELRKYATPDELEELADHANTNVRVYAFAALVDRDTAKAKNMFLHHLNDKAMLQFWQGSTVQSVYVNIFMFRHLKDVLTPAETKAFGKELAQHFTVSEWEELAPQGAKYY</sequence>
<name>A0ABP8HJ62_9BACT</name>
<reference evidence="2" key="1">
    <citation type="journal article" date="2019" name="Int. J. Syst. Evol. Microbiol.">
        <title>The Global Catalogue of Microorganisms (GCM) 10K type strain sequencing project: providing services to taxonomists for standard genome sequencing and annotation.</title>
        <authorList>
            <consortium name="The Broad Institute Genomics Platform"/>
            <consortium name="The Broad Institute Genome Sequencing Center for Infectious Disease"/>
            <person name="Wu L."/>
            <person name="Ma J."/>
        </authorList>
    </citation>
    <scope>NUCLEOTIDE SEQUENCE [LARGE SCALE GENOMIC DNA]</scope>
    <source>
        <strain evidence="2">JCM 17919</strain>
    </source>
</reference>